<gene>
    <name evidence="2" type="ORF">HGO97_023515</name>
</gene>
<reference evidence="2 3" key="1">
    <citation type="submission" date="2021-06" db="EMBL/GenBank/DDBJ databases">
        <title>Faecalicatena sp. nov. isolated from porcine feces.</title>
        <authorList>
            <person name="Oh B.S."/>
            <person name="Lee J.H."/>
        </authorList>
    </citation>
    <scope>NUCLEOTIDE SEQUENCE [LARGE SCALE GENOMIC DNA]</scope>
    <source>
        <strain evidence="2 3">AGMB00832</strain>
    </source>
</reference>
<dbReference type="Pfam" id="PF20020">
    <property type="entry name" value="DUF6431"/>
    <property type="match status" value="1"/>
</dbReference>
<accession>A0ABS6DB02</accession>
<evidence type="ECO:0000313" key="2">
    <source>
        <dbReference type="EMBL" id="MBU3878769.1"/>
    </source>
</evidence>
<dbReference type="RefSeq" id="WP_216245706.1">
    <property type="nucleotide sequence ID" value="NZ_JABACJ020000049.1"/>
</dbReference>
<dbReference type="InterPro" id="IPR045536">
    <property type="entry name" value="DUF6431"/>
</dbReference>
<name>A0ABS6DB02_9FIRM</name>
<organism evidence="2 3">
    <name type="scientific">Faecalicatena faecalis</name>
    <dbReference type="NCBI Taxonomy" id="2726362"/>
    <lineage>
        <taxon>Bacteria</taxon>
        <taxon>Bacillati</taxon>
        <taxon>Bacillota</taxon>
        <taxon>Clostridia</taxon>
        <taxon>Lachnospirales</taxon>
        <taxon>Lachnospiraceae</taxon>
        <taxon>Faecalicatena</taxon>
    </lineage>
</organism>
<comment type="caution">
    <text evidence="2">The sequence shown here is derived from an EMBL/GenBank/DDBJ whole genome shotgun (WGS) entry which is preliminary data.</text>
</comment>
<dbReference type="EMBL" id="JABACJ020000049">
    <property type="protein sequence ID" value="MBU3878769.1"/>
    <property type="molecule type" value="Genomic_DNA"/>
</dbReference>
<evidence type="ECO:0000259" key="1">
    <source>
        <dbReference type="Pfam" id="PF20020"/>
    </source>
</evidence>
<keyword evidence="3" id="KW-1185">Reference proteome</keyword>
<proteinExistence type="predicted"/>
<dbReference type="Proteomes" id="UP000723714">
    <property type="component" value="Unassembled WGS sequence"/>
</dbReference>
<evidence type="ECO:0000313" key="3">
    <source>
        <dbReference type="Proteomes" id="UP000723714"/>
    </source>
</evidence>
<sequence length="172" mass="19836">MRIKIFLVESSEDPICPVCGSPLKYRDHVPRIVKTRGGDVSWIHIRRLKCTNDQCRKLHRELPDKLAPYKHFETDVISGVLEGNITPDTKGYEDHPCEAAMQSWHHWLNANRLMIDGTLKSAGYRLLGFTEELLTASVSLLDRLKSDTADWLKIILRFIYNSGNFLRPVWDC</sequence>
<feature type="domain" description="DUF6431" evidence="1">
    <location>
        <begin position="16"/>
        <end position="104"/>
    </location>
</feature>
<protein>
    <recommendedName>
        <fullName evidence="1">DUF6431 domain-containing protein</fullName>
    </recommendedName>
</protein>